<feature type="compositionally biased region" description="Low complexity" evidence="1">
    <location>
        <begin position="120"/>
        <end position="131"/>
    </location>
</feature>
<dbReference type="PANTHER" id="PTHR30619">
    <property type="entry name" value="DNA INTERNALIZATION/COMPETENCE PROTEIN COMEC/REC2"/>
    <property type="match status" value="1"/>
</dbReference>
<dbReference type="PANTHER" id="PTHR30619:SF1">
    <property type="entry name" value="RECOMBINATION PROTEIN 2"/>
    <property type="match status" value="1"/>
</dbReference>
<proteinExistence type="predicted"/>
<dbReference type="PROSITE" id="PS51841">
    <property type="entry name" value="LTD"/>
    <property type="match status" value="1"/>
</dbReference>
<dbReference type="Pfam" id="PF00932">
    <property type="entry name" value="LTD"/>
    <property type="match status" value="1"/>
</dbReference>
<dbReference type="SUPFAM" id="SSF74853">
    <property type="entry name" value="Lamin A/C globular tail domain"/>
    <property type="match status" value="1"/>
</dbReference>
<sequence length="247" mass="25831">MNVTVLKAGHHGSASSTGTALLDAASPKAVIVSSSWNNQYGHPANETLERLAARNLPTYWTATHGDIVLTSNGTQVAVKTQQAAPTAPMELREGEPVEPGTSSPVEVRTVLRGSGDWQAPTTTTSPTSTTTVADGGVDPTALNVVDIQAEPPANQSSTDEYVVFKNTGNATLDLSGWTVSDSADHTYTIPDGVTLDAGETLTLHTGSGTNTDTDLYWNRGSAIWNNGGDTIIVTTDTGTEAVRTTYE</sequence>
<evidence type="ECO:0000256" key="1">
    <source>
        <dbReference type="SAM" id="MobiDB-lite"/>
    </source>
</evidence>
<comment type="caution">
    <text evidence="3">The sequence shown here is derived from an EMBL/GenBank/DDBJ whole genome shotgun (WGS) entry which is preliminary data.</text>
</comment>
<feature type="region of interest" description="Disordered" evidence="1">
    <location>
        <begin position="83"/>
        <end position="135"/>
    </location>
</feature>
<dbReference type="EMBL" id="BMPF01000009">
    <property type="protein sequence ID" value="GGL45206.1"/>
    <property type="molecule type" value="Genomic_DNA"/>
</dbReference>
<dbReference type="AlphaFoldDB" id="A0A830FGN8"/>
<gene>
    <name evidence="3" type="ORF">GCM10009037_30790</name>
</gene>
<dbReference type="InterPro" id="IPR036415">
    <property type="entry name" value="Lamin_tail_dom_sf"/>
</dbReference>
<dbReference type="Proteomes" id="UP000628840">
    <property type="component" value="Unassembled WGS sequence"/>
</dbReference>
<feature type="domain" description="LTD" evidence="2">
    <location>
        <begin position="120"/>
        <end position="247"/>
    </location>
</feature>
<evidence type="ECO:0000259" key="2">
    <source>
        <dbReference type="PROSITE" id="PS51841"/>
    </source>
</evidence>
<dbReference type="InterPro" id="IPR036866">
    <property type="entry name" value="RibonucZ/Hydroxyglut_hydro"/>
</dbReference>
<dbReference type="Gene3D" id="3.60.15.10">
    <property type="entry name" value="Ribonuclease Z/Hydroxyacylglutathione hydrolase-like"/>
    <property type="match status" value="1"/>
</dbReference>
<protein>
    <recommendedName>
        <fullName evidence="2">LTD domain-containing protein</fullName>
    </recommendedName>
</protein>
<name>A0A830FGN8_9EURY</name>
<dbReference type="InterPro" id="IPR001322">
    <property type="entry name" value="Lamin_tail_dom"/>
</dbReference>
<dbReference type="SUPFAM" id="SSF56281">
    <property type="entry name" value="Metallo-hydrolase/oxidoreductase"/>
    <property type="match status" value="1"/>
</dbReference>
<dbReference type="InterPro" id="IPR052159">
    <property type="entry name" value="Competence_DNA_uptake"/>
</dbReference>
<evidence type="ECO:0000313" key="3">
    <source>
        <dbReference type="EMBL" id="GGL45206.1"/>
    </source>
</evidence>
<accession>A0A830FGN8</accession>
<reference evidence="3 4" key="1">
    <citation type="journal article" date="2019" name="Int. J. Syst. Evol. Microbiol.">
        <title>The Global Catalogue of Microorganisms (GCM) 10K type strain sequencing project: providing services to taxonomists for standard genome sequencing and annotation.</title>
        <authorList>
            <consortium name="The Broad Institute Genomics Platform"/>
            <consortium name="The Broad Institute Genome Sequencing Center for Infectious Disease"/>
            <person name="Wu L."/>
            <person name="Ma J."/>
        </authorList>
    </citation>
    <scope>NUCLEOTIDE SEQUENCE [LARGE SCALE GENOMIC DNA]</scope>
    <source>
        <strain evidence="3 4">JCM 19585</strain>
    </source>
</reference>
<organism evidence="3 4">
    <name type="scientific">Halarchaeum grantii</name>
    <dbReference type="NCBI Taxonomy" id="1193105"/>
    <lineage>
        <taxon>Archaea</taxon>
        <taxon>Methanobacteriati</taxon>
        <taxon>Methanobacteriota</taxon>
        <taxon>Stenosarchaea group</taxon>
        <taxon>Halobacteria</taxon>
        <taxon>Halobacteriales</taxon>
        <taxon>Halobacteriaceae</taxon>
    </lineage>
</organism>
<dbReference type="Gene3D" id="2.60.40.1260">
    <property type="entry name" value="Lamin Tail domain"/>
    <property type="match status" value="1"/>
</dbReference>
<dbReference type="OrthoDB" id="3327at2157"/>
<keyword evidence="4" id="KW-1185">Reference proteome</keyword>
<evidence type="ECO:0000313" key="4">
    <source>
        <dbReference type="Proteomes" id="UP000628840"/>
    </source>
</evidence>
<dbReference type="RefSeq" id="WP_188884581.1">
    <property type="nucleotide sequence ID" value="NZ_BMPF01000009.1"/>
</dbReference>